<evidence type="ECO:0000259" key="1">
    <source>
        <dbReference type="SMART" id="SM00829"/>
    </source>
</evidence>
<dbReference type="PANTHER" id="PTHR45033">
    <property type="match status" value="1"/>
</dbReference>
<feature type="domain" description="Enoyl reductase (ER)" evidence="1">
    <location>
        <begin position="14"/>
        <end position="336"/>
    </location>
</feature>
<comment type="caution">
    <text evidence="2">The sequence shown here is derived from an EMBL/GenBank/DDBJ whole genome shotgun (WGS) entry which is preliminary data.</text>
</comment>
<dbReference type="GO" id="GO:0016491">
    <property type="term" value="F:oxidoreductase activity"/>
    <property type="evidence" value="ECO:0007669"/>
    <property type="project" value="InterPro"/>
</dbReference>
<dbReference type="InterPro" id="IPR036291">
    <property type="entry name" value="NAD(P)-bd_dom_sf"/>
</dbReference>
<dbReference type="SMART" id="SM00829">
    <property type="entry name" value="PKS_ER"/>
    <property type="match status" value="1"/>
</dbReference>
<dbReference type="Pfam" id="PF08240">
    <property type="entry name" value="ADH_N"/>
    <property type="match status" value="1"/>
</dbReference>
<dbReference type="Gene3D" id="3.90.180.10">
    <property type="entry name" value="Medium-chain alcohol dehydrogenases, catalytic domain"/>
    <property type="match status" value="1"/>
</dbReference>
<dbReference type="CDD" id="cd08276">
    <property type="entry name" value="MDR7"/>
    <property type="match status" value="1"/>
</dbReference>
<evidence type="ECO:0000313" key="2">
    <source>
        <dbReference type="EMBL" id="OTP74377.1"/>
    </source>
</evidence>
<gene>
    <name evidence="2" type="ORF">PAMC26510_16865</name>
</gene>
<dbReference type="PANTHER" id="PTHR45033:SF2">
    <property type="entry name" value="ZINC-TYPE ALCOHOL DEHYDROGENASE-LIKE PROTEIN C1773.06C"/>
    <property type="match status" value="1"/>
</dbReference>
<dbReference type="InterPro" id="IPR011032">
    <property type="entry name" value="GroES-like_sf"/>
</dbReference>
<dbReference type="SUPFAM" id="SSF50129">
    <property type="entry name" value="GroES-like"/>
    <property type="match status" value="1"/>
</dbReference>
<sequence length="345" mass="36667">MNTTINRWEVPSLGLDKLALRTAPRPVPKPGEMLVQVEAVSLNYRDAEVVDNGMGNTLEFPFTPGSDMAGRVVELGEGVTRFAVGDRVISAYIPGWIDGAPRSWAEAPTQGGPLPGMLAEFIATPAEWCVAAPASLTAAEASTLPVAAVTAWMALIELGHLNAGHTVVVQGTGGVSLFAVQLAAANGATVIITSSSDEKIARALELGATHGINRHKTPDWQHEVRKLTHGRGAEHILEMAGGDNLARSLQAVATGGRISVIGLLESDRLTLPILQLLGSRASVVGIAVGPRRVLEDVVRMIDRHEIKPVIDAVYPFSEVPQAFEHLKRGPFGKVVVQVAKPWPTR</sequence>
<name>A0A242MSN0_CABSO</name>
<reference evidence="2 3" key="1">
    <citation type="submission" date="2017-03" db="EMBL/GenBank/DDBJ databases">
        <title>Genome analysis of strain PAMC 26510.</title>
        <authorList>
            <person name="Oh H.-M."/>
            <person name="Yang J.-A."/>
        </authorList>
    </citation>
    <scope>NUCLEOTIDE SEQUENCE [LARGE SCALE GENOMIC DNA]</scope>
    <source>
        <strain evidence="2 3">PAMC 26510</strain>
    </source>
</reference>
<dbReference type="EMBL" id="NBTY01000087">
    <property type="protein sequence ID" value="OTP74377.1"/>
    <property type="molecule type" value="Genomic_DNA"/>
</dbReference>
<dbReference type="InterPro" id="IPR020843">
    <property type="entry name" value="ER"/>
</dbReference>
<proteinExistence type="predicted"/>
<accession>A0A242MSN0</accession>
<dbReference type="Gene3D" id="3.40.50.720">
    <property type="entry name" value="NAD(P)-binding Rossmann-like Domain"/>
    <property type="match status" value="1"/>
</dbReference>
<dbReference type="SUPFAM" id="SSF51735">
    <property type="entry name" value="NAD(P)-binding Rossmann-fold domains"/>
    <property type="match status" value="1"/>
</dbReference>
<dbReference type="RefSeq" id="WP_086381882.1">
    <property type="nucleotide sequence ID" value="NZ_NBTY01000087.1"/>
</dbReference>
<protein>
    <submittedName>
        <fullName evidence="2">Alcohol dehydrogenase</fullName>
    </submittedName>
</protein>
<evidence type="ECO:0000313" key="3">
    <source>
        <dbReference type="Proteomes" id="UP000194546"/>
    </source>
</evidence>
<dbReference type="InterPro" id="IPR013149">
    <property type="entry name" value="ADH-like_C"/>
</dbReference>
<dbReference type="Proteomes" id="UP000194546">
    <property type="component" value="Unassembled WGS sequence"/>
</dbReference>
<dbReference type="InterPro" id="IPR052711">
    <property type="entry name" value="Zinc_ADH-like"/>
</dbReference>
<dbReference type="Pfam" id="PF00107">
    <property type="entry name" value="ADH_zinc_N"/>
    <property type="match status" value="1"/>
</dbReference>
<dbReference type="AlphaFoldDB" id="A0A242MSN0"/>
<organism evidence="2 3">
    <name type="scientific">Caballeronia sordidicola</name>
    <name type="common">Burkholderia sordidicola</name>
    <dbReference type="NCBI Taxonomy" id="196367"/>
    <lineage>
        <taxon>Bacteria</taxon>
        <taxon>Pseudomonadati</taxon>
        <taxon>Pseudomonadota</taxon>
        <taxon>Betaproteobacteria</taxon>
        <taxon>Burkholderiales</taxon>
        <taxon>Burkholderiaceae</taxon>
        <taxon>Caballeronia</taxon>
    </lineage>
</organism>
<dbReference type="InterPro" id="IPR013154">
    <property type="entry name" value="ADH-like_N"/>
</dbReference>